<accession>A0ACA9YF64</accession>
<organism evidence="1 2">
    <name type="scientific">[Candida] jaroonii</name>
    <dbReference type="NCBI Taxonomy" id="467808"/>
    <lineage>
        <taxon>Eukaryota</taxon>
        <taxon>Fungi</taxon>
        <taxon>Dikarya</taxon>
        <taxon>Ascomycota</taxon>
        <taxon>Saccharomycotina</taxon>
        <taxon>Pichiomycetes</taxon>
        <taxon>Debaryomycetaceae</taxon>
        <taxon>Yamadazyma</taxon>
    </lineage>
</organism>
<proteinExistence type="predicted"/>
<gene>
    <name evidence="1" type="ORF">CLIB1444_15S00320</name>
</gene>
<evidence type="ECO:0000313" key="1">
    <source>
        <dbReference type="EMBL" id="CAH6723394.1"/>
    </source>
</evidence>
<reference evidence="1" key="1">
    <citation type="submission" date="2022-06" db="EMBL/GenBank/DDBJ databases">
        <authorList>
            <person name="Legras J.-L."/>
            <person name="Devillers H."/>
            <person name="Grondin C."/>
        </authorList>
    </citation>
    <scope>NUCLEOTIDE SEQUENCE</scope>
    <source>
        <strain evidence="1">CLIB 1444</strain>
    </source>
</reference>
<dbReference type="Proteomes" id="UP001152531">
    <property type="component" value="Unassembled WGS sequence"/>
</dbReference>
<comment type="caution">
    <text evidence="1">The sequence shown here is derived from an EMBL/GenBank/DDBJ whole genome shotgun (WGS) entry which is preliminary data.</text>
</comment>
<keyword evidence="2" id="KW-1185">Reference proteome</keyword>
<sequence length="327" mass="36473">MTTVFVSGANGYIAQHVIVQLIAKGYDVIGSIRSEEKGEKLKKNLNSSKFTYVIIPDIIKEDAFDEVLKANPQITAFLHTASPVVFDVDDFEQDVIIPALKGTVNVMNSIKKFAPQITRFVYTSSFAAITSSEHTKDTVITEDTWNKIARDGGVEPMLAYRVSKTFAEKSVWDFYEKEKPNFTFNVVNPTMVFGPQAFDSEVKGTLNFSAEIINKILKLKPEDEVPEFRGGFIDVRDIAKAHLFALETEKTSLRLLCVEERFSNQSCLDLIHKNFSLDLPKGSPGTGSDFSQMPILDNSKTKALIGPFIGLEQSVIDTVKQVLDNQK</sequence>
<evidence type="ECO:0000313" key="2">
    <source>
        <dbReference type="Proteomes" id="UP001152531"/>
    </source>
</evidence>
<name>A0ACA9YF64_9ASCO</name>
<protein>
    <submittedName>
        <fullName evidence="1">NADPH-dependent methylglyoxal reductase Grp2p</fullName>
    </submittedName>
</protein>
<dbReference type="EMBL" id="CALSDN010000015">
    <property type="protein sequence ID" value="CAH6723394.1"/>
    <property type="molecule type" value="Genomic_DNA"/>
</dbReference>